<feature type="non-terminal residue" evidence="1">
    <location>
        <position position="1"/>
    </location>
</feature>
<evidence type="ECO:0000313" key="2">
    <source>
        <dbReference type="Proteomes" id="UP000324800"/>
    </source>
</evidence>
<accession>A0A5J4UAJ5</accession>
<dbReference type="EMBL" id="SNRW01018871">
    <property type="protein sequence ID" value="KAA6366921.1"/>
    <property type="molecule type" value="Genomic_DNA"/>
</dbReference>
<name>A0A5J4UAJ5_9EUKA</name>
<proteinExistence type="predicted"/>
<gene>
    <name evidence="1" type="ORF">EZS28_037551</name>
</gene>
<dbReference type="AlphaFoldDB" id="A0A5J4UAJ5"/>
<comment type="caution">
    <text evidence="1">The sequence shown here is derived from an EMBL/GenBank/DDBJ whole genome shotgun (WGS) entry which is preliminary data.</text>
</comment>
<reference evidence="1 2" key="1">
    <citation type="submission" date="2019-03" db="EMBL/GenBank/DDBJ databases">
        <title>Single cell metagenomics reveals metabolic interactions within the superorganism composed of flagellate Streblomastix strix and complex community of Bacteroidetes bacteria on its surface.</title>
        <authorList>
            <person name="Treitli S.C."/>
            <person name="Kolisko M."/>
            <person name="Husnik F."/>
            <person name="Keeling P."/>
            <person name="Hampl V."/>
        </authorList>
    </citation>
    <scope>NUCLEOTIDE SEQUENCE [LARGE SCALE GENOMIC DNA]</scope>
    <source>
        <strain evidence="1">ST1C</strain>
    </source>
</reference>
<evidence type="ECO:0000313" key="1">
    <source>
        <dbReference type="EMBL" id="KAA6366921.1"/>
    </source>
</evidence>
<organism evidence="1 2">
    <name type="scientific">Streblomastix strix</name>
    <dbReference type="NCBI Taxonomy" id="222440"/>
    <lineage>
        <taxon>Eukaryota</taxon>
        <taxon>Metamonada</taxon>
        <taxon>Preaxostyla</taxon>
        <taxon>Oxymonadida</taxon>
        <taxon>Streblomastigidae</taxon>
        <taxon>Streblomastix</taxon>
    </lineage>
</organism>
<dbReference type="Proteomes" id="UP000324800">
    <property type="component" value="Unassembled WGS sequence"/>
</dbReference>
<protein>
    <submittedName>
        <fullName evidence="1">Uncharacterized protein</fullName>
    </submittedName>
</protein>
<sequence length="311" mass="34039">EIDRIVGTVNQSFIDALGPARTEIQQFKGEVYEQKRTEVVAAAHLQIQQAIDGRAVSLHGEIIGLIRDCQTTVQDEYTTAVQNNVTAMTYPQLRAFTAAAYAQNNTNANQVRQRCAQRLDWLVGRVQQAVNDAANSAQQGATACAQTGFVRGLNGRVLYPHTLAEAQGEFQNQTVGANITLYTQNNMPYPAIVGENGVVTLPGLYSATSAVWSQNGGVKETWVRQSPIVFDSVNCTVTPDARTYRKEYFTGGCKGRNYHNVETHNETVIIPAGWNFGNIVWGGYQQIVGQTVTFSAPNGFDAPIPPISIRR</sequence>